<protein>
    <recommendedName>
        <fullName evidence="2 9">DNA mismatch repair protein MutS</fullName>
    </recommendedName>
</protein>
<dbReference type="NCBIfam" id="NF003810">
    <property type="entry name" value="PRK05399.1"/>
    <property type="match status" value="1"/>
</dbReference>
<dbReference type="SMART" id="SM00533">
    <property type="entry name" value="MUTSd"/>
    <property type="match status" value="1"/>
</dbReference>
<dbReference type="GO" id="GO:0030983">
    <property type="term" value="F:mismatched DNA binding"/>
    <property type="evidence" value="ECO:0007669"/>
    <property type="project" value="InterPro"/>
</dbReference>
<dbReference type="Pfam" id="PF01624">
    <property type="entry name" value="MutS_I"/>
    <property type="match status" value="1"/>
</dbReference>
<dbReference type="KEGG" id="prz:GZH47_29250"/>
<evidence type="ECO:0000256" key="3">
    <source>
        <dbReference type="ARBA" id="ARBA00022741"/>
    </source>
</evidence>
<dbReference type="InterPro" id="IPR027417">
    <property type="entry name" value="P-loop_NTPase"/>
</dbReference>
<dbReference type="Proteomes" id="UP000479114">
    <property type="component" value="Chromosome"/>
</dbReference>
<dbReference type="InterPro" id="IPR017261">
    <property type="entry name" value="DNA_mismatch_repair_MutS/MSH"/>
</dbReference>
<evidence type="ECO:0000313" key="13">
    <source>
        <dbReference type="Proteomes" id="UP000479114"/>
    </source>
</evidence>
<keyword evidence="13" id="KW-1185">Reference proteome</keyword>
<feature type="binding site" evidence="9">
    <location>
        <begin position="611"/>
        <end position="618"/>
    </location>
    <ligand>
        <name>ATP</name>
        <dbReference type="ChEBI" id="CHEBI:30616"/>
    </ligand>
</feature>
<evidence type="ECO:0000313" key="12">
    <source>
        <dbReference type="EMBL" id="QHW34479.1"/>
    </source>
</evidence>
<dbReference type="InterPro" id="IPR000432">
    <property type="entry name" value="DNA_mismatch_repair_MutS_C"/>
</dbReference>
<evidence type="ECO:0000256" key="2">
    <source>
        <dbReference type="ARBA" id="ARBA00021982"/>
    </source>
</evidence>
<dbReference type="RefSeq" id="WP_162644567.1">
    <property type="nucleotide sequence ID" value="NZ_CP048286.1"/>
</dbReference>
<evidence type="ECO:0000256" key="6">
    <source>
        <dbReference type="ARBA" id="ARBA00023125"/>
    </source>
</evidence>
<dbReference type="GO" id="GO:0140664">
    <property type="term" value="F:ATP-dependent DNA damage sensor activity"/>
    <property type="evidence" value="ECO:0007669"/>
    <property type="project" value="InterPro"/>
</dbReference>
<keyword evidence="3 9" id="KW-0547">Nucleotide-binding</keyword>
<dbReference type="PANTHER" id="PTHR11361:SF34">
    <property type="entry name" value="DNA MISMATCH REPAIR PROTEIN MSH1, MITOCHONDRIAL"/>
    <property type="match status" value="1"/>
</dbReference>
<feature type="domain" description="DNA mismatch repair proteins mutS family" evidence="11">
    <location>
        <begin position="685"/>
        <end position="701"/>
    </location>
</feature>
<dbReference type="InterPro" id="IPR007695">
    <property type="entry name" value="DNA_mismatch_repair_MutS-lik_N"/>
</dbReference>
<accession>A0A6C0P7Q2</accession>
<name>A0A6C0P7Q2_9BACL</name>
<dbReference type="InterPro" id="IPR036678">
    <property type="entry name" value="MutS_con_dom_sf"/>
</dbReference>
<dbReference type="GO" id="GO:0005829">
    <property type="term" value="C:cytosol"/>
    <property type="evidence" value="ECO:0007669"/>
    <property type="project" value="TreeGrafter"/>
</dbReference>
<dbReference type="Pfam" id="PF05190">
    <property type="entry name" value="MutS_IV"/>
    <property type="match status" value="1"/>
</dbReference>
<dbReference type="GO" id="GO:0006298">
    <property type="term" value="P:mismatch repair"/>
    <property type="evidence" value="ECO:0007669"/>
    <property type="project" value="UniProtKB-UniRule"/>
</dbReference>
<dbReference type="Pfam" id="PF00488">
    <property type="entry name" value="MutS_V"/>
    <property type="match status" value="1"/>
</dbReference>
<comment type="similarity">
    <text evidence="1 9 10">Belongs to the DNA mismatch repair MutS family.</text>
</comment>
<dbReference type="Pfam" id="PF05192">
    <property type="entry name" value="MutS_III"/>
    <property type="match status" value="1"/>
</dbReference>
<evidence type="ECO:0000256" key="10">
    <source>
        <dbReference type="RuleBase" id="RU003756"/>
    </source>
</evidence>
<dbReference type="Gene3D" id="3.30.420.110">
    <property type="entry name" value="MutS, connector domain"/>
    <property type="match status" value="1"/>
</dbReference>
<dbReference type="GO" id="GO:0003684">
    <property type="term" value="F:damaged DNA binding"/>
    <property type="evidence" value="ECO:0007669"/>
    <property type="project" value="UniProtKB-UniRule"/>
</dbReference>
<dbReference type="Gene3D" id="3.40.50.300">
    <property type="entry name" value="P-loop containing nucleotide triphosphate hydrolases"/>
    <property type="match status" value="1"/>
</dbReference>
<dbReference type="SUPFAM" id="SSF48334">
    <property type="entry name" value="DNA repair protein MutS, domain III"/>
    <property type="match status" value="1"/>
</dbReference>
<dbReference type="PROSITE" id="PS00486">
    <property type="entry name" value="DNA_MISMATCH_REPAIR_2"/>
    <property type="match status" value="1"/>
</dbReference>
<dbReference type="GO" id="GO:0005524">
    <property type="term" value="F:ATP binding"/>
    <property type="evidence" value="ECO:0007669"/>
    <property type="project" value="UniProtKB-UniRule"/>
</dbReference>
<dbReference type="NCBIfam" id="TIGR01070">
    <property type="entry name" value="mutS1"/>
    <property type="match status" value="1"/>
</dbReference>
<evidence type="ECO:0000256" key="1">
    <source>
        <dbReference type="ARBA" id="ARBA00006271"/>
    </source>
</evidence>
<keyword evidence="7 9" id="KW-0234">DNA repair</keyword>
<dbReference type="PANTHER" id="PTHR11361">
    <property type="entry name" value="DNA MISMATCH REPAIR PROTEIN MUTS FAMILY MEMBER"/>
    <property type="match status" value="1"/>
</dbReference>
<sequence>MTAYTPMIQQYLAIKEGAKDAILFFRLGDFYEMFFDDAINASRELEITLTGREGGGEKKIPMCGVPYHSAEGYIARLIEKGFKVAICEQVEDPAAAKGVVRREIIRVVTPGTVMETKSLAEKANNFIVSVSELDGIYGVAACDLTTGELYVTSFAAAAEALADEINVYHPSEIVGDAAVLERLRAASAGWNRPVLFTDREPMADELLRQQFGQLELSALAPARHRAVSLLTGYLDETQKRSLGHMRRIAVYEPNQFMVLDPFTRRNLELTETVRDRSKKGSLLWLLDRTRTSMGARLLRRWIDKPLLSKAMIDERLEAVEKLYLSFILRDELRQELNEIYDLERLVGRVAYGSANGRDLNALKTSLQHVPALTALCADSDSATLRKLVAGVDDCADLAAMIETVVVEEPPVSVREGGLIRAGYDAYLDELREASVNGKKWLAELERKEREATGIKSLKIGYNKVFGYYLEVSKANIGSLPEGRYERKQTLTNAERYVTPELKAKEALILEAEEKMVDLEYAKFIELRDHLTAHLHRLQKLAEMIAALDVFQSLATVSGEQRYVKPNVTERYDFVVAEGRHPVVEAVMDGAAFIANETKLVKEGSSMLLITGPNMAGKSTYMRQVALISIMAQIGCFVPAKQAEVPMIDRIFTRIGAADDLIGGQSTFMVEMKDIQIMTEKATAQSLVIIDELGRGTSTGEGMAIAQAVIEFVHHEVGCKALVSTHFHELAHLGDTLPHLTNACMAVQETGDNVTFLRKLVPGAAGSSYGIYCAQLAGLPGSIIKRAYSLLDLHEASETALAAVELPYTPDVDRRGTGGKSAGVDGIQASAAISSHAAPSFAVTAAETATAYAAPTLEAAAPASAPAAPSTASAGGFVQLSIFEEPAPNAAAADSGKVRKASPRAEQLADQLRKLDLFNLTPMQAMQWLNDMKLKLNEDK</sequence>
<dbReference type="InterPro" id="IPR007861">
    <property type="entry name" value="DNA_mismatch_repair_MutS_clamp"/>
</dbReference>
<dbReference type="InterPro" id="IPR036187">
    <property type="entry name" value="DNA_mismatch_repair_MutS_sf"/>
</dbReference>
<evidence type="ECO:0000259" key="11">
    <source>
        <dbReference type="PROSITE" id="PS00486"/>
    </source>
</evidence>
<dbReference type="Pfam" id="PF05188">
    <property type="entry name" value="MutS_II"/>
    <property type="match status" value="1"/>
</dbReference>
<organism evidence="12 13">
    <name type="scientific">Paenibacillus rhizovicinus</name>
    <dbReference type="NCBI Taxonomy" id="2704463"/>
    <lineage>
        <taxon>Bacteria</taxon>
        <taxon>Bacillati</taxon>
        <taxon>Bacillota</taxon>
        <taxon>Bacilli</taxon>
        <taxon>Bacillales</taxon>
        <taxon>Paenibacillaceae</taxon>
        <taxon>Paenibacillus</taxon>
    </lineage>
</organism>
<dbReference type="FunFam" id="1.10.1420.10:FF:000007">
    <property type="entry name" value="DNA mismatch repair protein MutS"/>
    <property type="match status" value="1"/>
</dbReference>
<dbReference type="EMBL" id="CP048286">
    <property type="protein sequence ID" value="QHW34479.1"/>
    <property type="molecule type" value="Genomic_DNA"/>
</dbReference>
<evidence type="ECO:0000256" key="7">
    <source>
        <dbReference type="ARBA" id="ARBA00023204"/>
    </source>
</evidence>
<proteinExistence type="inferred from homology"/>
<dbReference type="PIRSF" id="PIRSF037677">
    <property type="entry name" value="DNA_mis_repair_Msh6"/>
    <property type="match status" value="1"/>
</dbReference>
<dbReference type="Gene3D" id="3.40.1170.10">
    <property type="entry name" value="DNA repair protein MutS, domain I"/>
    <property type="match status" value="1"/>
</dbReference>
<dbReference type="InterPro" id="IPR007860">
    <property type="entry name" value="DNA_mmatch_repair_MutS_con_dom"/>
</dbReference>
<dbReference type="SUPFAM" id="SSF52540">
    <property type="entry name" value="P-loop containing nucleoside triphosphate hydrolases"/>
    <property type="match status" value="1"/>
</dbReference>
<dbReference type="InterPro" id="IPR016151">
    <property type="entry name" value="DNA_mismatch_repair_MutS_N"/>
</dbReference>
<gene>
    <name evidence="9 12" type="primary">mutS</name>
    <name evidence="12" type="ORF">GZH47_29250</name>
</gene>
<dbReference type="SUPFAM" id="SSF53150">
    <property type="entry name" value="DNA repair protein MutS, domain II"/>
    <property type="match status" value="1"/>
</dbReference>
<keyword evidence="5 9" id="KW-0067">ATP-binding</keyword>
<evidence type="ECO:0000256" key="9">
    <source>
        <dbReference type="HAMAP-Rule" id="MF_00096"/>
    </source>
</evidence>
<dbReference type="AlphaFoldDB" id="A0A6C0P7Q2"/>
<keyword evidence="4 9" id="KW-0227">DNA damage</keyword>
<evidence type="ECO:0000256" key="4">
    <source>
        <dbReference type="ARBA" id="ARBA00022763"/>
    </source>
</evidence>
<evidence type="ECO:0000256" key="5">
    <source>
        <dbReference type="ARBA" id="ARBA00022840"/>
    </source>
</evidence>
<dbReference type="Gene3D" id="1.10.1420.10">
    <property type="match status" value="2"/>
</dbReference>
<dbReference type="FunFam" id="3.40.50.300:FF:000870">
    <property type="entry name" value="MutS protein homolog 4"/>
    <property type="match status" value="1"/>
</dbReference>
<dbReference type="SMART" id="SM00534">
    <property type="entry name" value="MUTSac"/>
    <property type="match status" value="1"/>
</dbReference>
<dbReference type="InterPro" id="IPR007696">
    <property type="entry name" value="DNA_mismatch_repair_MutS_core"/>
</dbReference>
<keyword evidence="6 9" id="KW-0238">DNA-binding</keyword>
<dbReference type="InterPro" id="IPR005748">
    <property type="entry name" value="DNA_mismatch_repair_MutS"/>
</dbReference>
<dbReference type="SUPFAM" id="SSF55271">
    <property type="entry name" value="DNA repair protein MutS, domain I"/>
    <property type="match status" value="1"/>
</dbReference>
<dbReference type="FunFam" id="3.40.1170.10:FF:000001">
    <property type="entry name" value="DNA mismatch repair protein MutS"/>
    <property type="match status" value="1"/>
</dbReference>
<dbReference type="InterPro" id="IPR045076">
    <property type="entry name" value="MutS"/>
</dbReference>
<dbReference type="HAMAP" id="MF_00096">
    <property type="entry name" value="MutS"/>
    <property type="match status" value="1"/>
</dbReference>
<comment type="function">
    <text evidence="8 9">This protein is involved in the repair of mismatches in DNA. It is possible that it carries out the mismatch recognition step. This protein has a weak ATPase activity.</text>
</comment>
<reference evidence="12 13" key="1">
    <citation type="submission" date="2020-02" db="EMBL/GenBank/DDBJ databases">
        <title>Paenibacillus sp. nov., isolated from rhizosphere soil of tomato.</title>
        <authorList>
            <person name="Weon H.-Y."/>
            <person name="Lee S.A."/>
        </authorList>
    </citation>
    <scope>NUCLEOTIDE SEQUENCE [LARGE SCALE GENOMIC DNA]</scope>
    <source>
        <strain evidence="12 13">14171R-81</strain>
    </source>
</reference>
<evidence type="ECO:0000256" key="8">
    <source>
        <dbReference type="ARBA" id="ARBA00024647"/>
    </source>
</evidence>